<keyword evidence="6" id="KW-1185">Reference proteome</keyword>
<evidence type="ECO:0000313" key="5">
    <source>
        <dbReference type="EMBL" id="CAF4058923.1"/>
    </source>
</evidence>
<evidence type="ECO:0000313" key="4">
    <source>
        <dbReference type="EMBL" id="CAF1518351.1"/>
    </source>
</evidence>
<dbReference type="Proteomes" id="UP000663823">
    <property type="component" value="Unassembled WGS sequence"/>
</dbReference>
<dbReference type="EMBL" id="CAJNOO010000787">
    <property type="protein sequence ID" value="CAF1033719.1"/>
    <property type="molecule type" value="Genomic_DNA"/>
</dbReference>
<dbReference type="Proteomes" id="UP000663870">
    <property type="component" value="Unassembled WGS sequence"/>
</dbReference>
<accession>A0A814J661</accession>
<dbReference type="Proteomes" id="UP000663854">
    <property type="component" value="Unassembled WGS sequence"/>
</dbReference>
<dbReference type="AlphaFoldDB" id="A0A814J661"/>
<evidence type="ECO:0000313" key="6">
    <source>
        <dbReference type="Proteomes" id="UP000663870"/>
    </source>
</evidence>
<proteinExistence type="predicted"/>
<dbReference type="EMBL" id="CAJNOU010001113">
    <property type="protein sequence ID" value="CAF1153773.1"/>
    <property type="molecule type" value="Genomic_DNA"/>
</dbReference>
<reference evidence="1" key="1">
    <citation type="submission" date="2021-02" db="EMBL/GenBank/DDBJ databases">
        <authorList>
            <person name="Nowell W R."/>
        </authorList>
    </citation>
    <scope>NUCLEOTIDE SEQUENCE</scope>
</reference>
<evidence type="ECO:0000313" key="7">
    <source>
        <dbReference type="Proteomes" id="UP000663882"/>
    </source>
</evidence>
<sequence length="189" mass="21559">MKSTRREMNETSEIGQTNEEVTYSFRFGPSNKLIRLTQQQLDATPYLSALVAHKDDFLSSQNESGEYVLSSRIRYTWFIAILRSITTEHPSVLFTELSQDVNVLGMLRLHDYLCVNPLSVPLLKDVHLARSNSINTENANECAEYRRASPLEARDTAVQFIVALARNEYNLDDFETIQCSFSLVMVILS</sequence>
<evidence type="ECO:0000313" key="3">
    <source>
        <dbReference type="EMBL" id="CAF1236176.1"/>
    </source>
</evidence>
<evidence type="ECO:0000313" key="2">
    <source>
        <dbReference type="EMBL" id="CAF1153773.1"/>
    </source>
</evidence>
<organism evidence="1 7">
    <name type="scientific">Rotaria sordida</name>
    <dbReference type="NCBI Taxonomy" id="392033"/>
    <lineage>
        <taxon>Eukaryota</taxon>
        <taxon>Metazoa</taxon>
        <taxon>Spiralia</taxon>
        <taxon>Gnathifera</taxon>
        <taxon>Rotifera</taxon>
        <taxon>Eurotatoria</taxon>
        <taxon>Bdelloidea</taxon>
        <taxon>Philodinida</taxon>
        <taxon>Philodinidae</taxon>
        <taxon>Rotaria</taxon>
    </lineage>
</organism>
<evidence type="ECO:0000313" key="1">
    <source>
        <dbReference type="EMBL" id="CAF1033719.1"/>
    </source>
</evidence>
<dbReference type="EMBL" id="CAJNOL010002638">
    <property type="protein sequence ID" value="CAF1518351.1"/>
    <property type="molecule type" value="Genomic_DNA"/>
</dbReference>
<dbReference type="Proteomes" id="UP000663882">
    <property type="component" value="Unassembled WGS sequence"/>
</dbReference>
<dbReference type="EMBL" id="CAJOAX010009586">
    <property type="protein sequence ID" value="CAF4058923.1"/>
    <property type="molecule type" value="Genomic_DNA"/>
</dbReference>
<gene>
    <name evidence="4" type="ORF">JXQ802_LOCUS41416</name>
    <name evidence="5" type="ORF">OTI717_LOCUS32044</name>
    <name evidence="3" type="ORF">PYM288_LOCUS26635</name>
    <name evidence="1" type="ORF">RFH988_LOCUS15854</name>
    <name evidence="2" type="ORF">SEV965_LOCUS18595</name>
</gene>
<protein>
    <submittedName>
        <fullName evidence="1">Uncharacterized protein</fullName>
    </submittedName>
</protein>
<comment type="caution">
    <text evidence="1">The sequence shown here is derived from an EMBL/GenBank/DDBJ whole genome shotgun (WGS) entry which is preliminary data.</text>
</comment>
<dbReference type="EMBL" id="CAJNOH010001626">
    <property type="protein sequence ID" value="CAF1236176.1"/>
    <property type="molecule type" value="Genomic_DNA"/>
</dbReference>
<dbReference type="OrthoDB" id="9992187at2759"/>
<dbReference type="Proteomes" id="UP000663889">
    <property type="component" value="Unassembled WGS sequence"/>
</dbReference>
<name>A0A814J661_9BILA</name>